<evidence type="ECO:0000313" key="1">
    <source>
        <dbReference type="EMBL" id="KAF7769871.1"/>
    </source>
</evidence>
<reference evidence="1" key="1">
    <citation type="journal article" date="2012" name="J. Bacteriol.">
        <title>Genome sequences of type strains of seven species of the marine bacterium Pseudoalteromonas.</title>
        <authorList>
            <person name="Xie B.B."/>
            <person name="Shu Y.L."/>
            <person name="Qin Q.L."/>
            <person name="Rong J.C."/>
            <person name="Zhang X.Y."/>
            <person name="Chen X.L."/>
            <person name="Shi M."/>
            <person name="He H.L."/>
            <person name="Zhou B.C."/>
            <person name="Zhang Y.Z."/>
        </authorList>
    </citation>
    <scope>NUCLEOTIDE SEQUENCE</scope>
    <source>
        <strain evidence="1">DSM 8771</strain>
    </source>
</reference>
<gene>
    <name evidence="1" type="ORF">PCIT_a2786</name>
</gene>
<accession>A0AAD4FRJ8</accession>
<dbReference type="RefSeq" id="WP_010366683.1">
    <property type="nucleotide sequence ID" value="NZ_AHBZ03000021.1"/>
</dbReference>
<dbReference type="AlphaFoldDB" id="A0AAD4FRJ8"/>
<reference evidence="1" key="2">
    <citation type="submission" date="2015-03" db="EMBL/GenBank/DDBJ databases">
        <title>Genome sequence of Pseudoalteromonas citrea.</title>
        <authorList>
            <person name="Xie B.-B."/>
            <person name="Rong J.-C."/>
            <person name="Qin Q.-L."/>
            <person name="Zhang Y.-Z."/>
        </authorList>
    </citation>
    <scope>NUCLEOTIDE SEQUENCE</scope>
    <source>
        <strain evidence="1">DSM 8771</strain>
    </source>
</reference>
<evidence type="ECO:0000313" key="2">
    <source>
        <dbReference type="Proteomes" id="UP000016487"/>
    </source>
</evidence>
<sequence length="584" mass="66757">MPCKKLLLVLPLGLLIYLYFTFTTADAENTRSNSALLTENPVMTTSLLPSKDQVLIEPLLAKKLHCPQLDKAHEVYLYNKAEFISAKAVQWYFDGYDRYVIAETLAAMFGYSAAMKWIITINQFSLYHEQHDALTQNIDSLSYNSDFSKPSHYLTGLSRYQYTHGDHAQPLGQPLNQLPDIAMYHWSEALNNALQAKDMDGAINAIYKLKALITNPTFFPHPIKNSMLYPSLSFLSQPQVTQIVTALLELSPIYVDSKDHHEKPYGAMLANLGLEKTLWRFTKINSNDFKIDPVITALIEQLSTAYPSLNRPPIAKNICKNQIINNDTALNVAPLTVKNSTQPLTPSWQGAHSLFCPKQTFMSKFVSANNHLKRINLSLDDFNTYQALLKNSRELKGVLDQLDESQRTSLLELIYLNKQLSPSEIDVLFNKNITPTDSNFYLLVRRLPIDHQKAILLKYQHRLDNFDYRQISLITNVISYNNNDSDELVSFLISHDFALKPNTSAPDPLWLQLHLLQIEKTRQALPKKALLSLIEHTQLDEIHVNIMYKIKQSNIELYNTLVNEFPKLLLNEPKFLMNIQCEGL</sequence>
<dbReference type="EMBL" id="AHBZ03000021">
    <property type="protein sequence ID" value="KAF7769871.1"/>
    <property type="molecule type" value="Genomic_DNA"/>
</dbReference>
<proteinExistence type="predicted"/>
<organism evidence="1 2">
    <name type="scientific">Pseudoalteromonas citrea</name>
    <dbReference type="NCBI Taxonomy" id="43655"/>
    <lineage>
        <taxon>Bacteria</taxon>
        <taxon>Pseudomonadati</taxon>
        <taxon>Pseudomonadota</taxon>
        <taxon>Gammaproteobacteria</taxon>
        <taxon>Alteromonadales</taxon>
        <taxon>Pseudoalteromonadaceae</taxon>
        <taxon>Pseudoalteromonas</taxon>
    </lineage>
</organism>
<dbReference type="Proteomes" id="UP000016487">
    <property type="component" value="Unassembled WGS sequence"/>
</dbReference>
<comment type="caution">
    <text evidence="1">The sequence shown here is derived from an EMBL/GenBank/DDBJ whole genome shotgun (WGS) entry which is preliminary data.</text>
</comment>
<protein>
    <submittedName>
        <fullName evidence="1">Uncharacterized protein</fullName>
    </submittedName>
</protein>
<name>A0AAD4FRJ8_9GAMM</name>